<evidence type="ECO:0000313" key="3">
    <source>
        <dbReference type="Proteomes" id="UP001251085"/>
    </source>
</evidence>
<name>A0ABU3EE60_9RHOB</name>
<evidence type="ECO:0000313" key="2">
    <source>
        <dbReference type="EMBL" id="MDT1062523.1"/>
    </source>
</evidence>
<proteinExistence type="predicted"/>
<dbReference type="EMBL" id="JAVRQI010000008">
    <property type="protein sequence ID" value="MDT1062523.1"/>
    <property type="molecule type" value="Genomic_DNA"/>
</dbReference>
<dbReference type="SUPFAM" id="SSF51294">
    <property type="entry name" value="Hedgehog/intein (Hint) domain"/>
    <property type="match status" value="1"/>
</dbReference>
<keyword evidence="3" id="KW-1185">Reference proteome</keyword>
<dbReference type="RefSeq" id="WP_311759622.1">
    <property type="nucleotide sequence ID" value="NZ_JAVRQI010000008.1"/>
</dbReference>
<dbReference type="InterPro" id="IPR028992">
    <property type="entry name" value="Hedgehog/Intein_dom"/>
</dbReference>
<dbReference type="InterPro" id="IPR036844">
    <property type="entry name" value="Hint_dom_sf"/>
</dbReference>
<feature type="domain" description="Hedgehog/Intein (Hint)" evidence="1">
    <location>
        <begin position="140"/>
        <end position="285"/>
    </location>
</feature>
<reference evidence="3" key="1">
    <citation type="submission" date="2023-07" db="EMBL/GenBank/DDBJ databases">
        <title>Characterization of two Paracoccaceae strains isolated from Phycosphere and proposal of Xinfangfangia lacusdiani sp. nov.</title>
        <authorList>
            <person name="Deng Y."/>
            <person name="Zhang Y.Q."/>
        </authorList>
    </citation>
    <scope>NUCLEOTIDE SEQUENCE [LARGE SCALE GENOMIC DNA]</scope>
    <source>
        <strain evidence="3">CPCC 101403</strain>
    </source>
</reference>
<organism evidence="2 3">
    <name type="scientific">Paracoccus broussonetiae</name>
    <dbReference type="NCBI Taxonomy" id="3075834"/>
    <lineage>
        <taxon>Bacteria</taxon>
        <taxon>Pseudomonadati</taxon>
        <taxon>Pseudomonadota</taxon>
        <taxon>Alphaproteobacteria</taxon>
        <taxon>Rhodobacterales</taxon>
        <taxon>Paracoccaceae</taxon>
        <taxon>Paracoccus</taxon>
    </lineage>
</organism>
<dbReference type="Pfam" id="PF13403">
    <property type="entry name" value="Hint_2"/>
    <property type="match status" value="1"/>
</dbReference>
<comment type="caution">
    <text evidence="2">The sequence shown here is derived from an EMBL/GenBank/DDBJ whole genome shotgun (WGS) entry which is preliminary data.</text>
</comment>
<protein>
    <submittedName>
        <fullName evidence="2">Hint domain-containing protein</fullName>
    </submittedName>
</protein>
<dbReference type="Proteomes" id="UP001251085">
    <property type="component" value="Unassembled WGS sequence"/>
</dbReference>
<accession>A0ABU3EE60</accession>
<evidence type="ECO:0000259" key="1">
    <source>
        <dbReference type="Pfam" id="PF13403"/>
    </source>
</evidence>
<gene>
    <name evidence="2" type="ORF">RM190_11660</name>
</gene>
<sequence length="341" mass="36493">MPINLSAWNVELTELGDHIPGWTFDSSVYGSSGPAYDLSANVIQVTLTDNGDGTIAVNTGDTVTIDGVPQAIGLIYYGDTVVIDGTTIQTVTMYVGPDNQVPVVFPIIDGKITNAFGGDITRSEGTASFNTPIPLAEFACFARGTLIGTERGPVAVELLREGDLVRTRDHGLQPIRWTGSARLGGARLGIPAHLRPVRIRAGALGEGVPSADLLVSPQHRVLVRSRIAQRMFGTDELLVAAKHLLGLDGVEIATDLRAVEYFHILFDRHEIVSSNGAETESLFTGPEALKSVGPQARDEILALFPELTAGVPDPVPARMLVPGRMARRLVERHVGNRKPLS</sequence>